<keyword evidence="1" id="KW-1133">Transmembrane helix</keyword>
<gene>
    <name evidence="2" type="ORF">Mal15_57340</name>
</gene>
<keyword evidence="1" id="KW-0812">Transmembrane</keyword>
<reference evidence="2 3" key="1">
    <citation type="submission" date="2019-02" db="EMBL/GenBank/DDBJ databases">
        <title>Planctomycetal bacteria perform biofilm scaping via a novel small molecule.</title>
        <authorList>
            <person name="Jeske O."/>
            <person name="Boedeker C."/>
            <person name="Wiegand S."/>
            <person name="Breitling P."/>
            <person name="Kallscheuer N."/>
            <person name="Jogler M."/>
            <person name="Rohde M."/>
            <person name="Petersen J."/>
            <person name="Medema M.H."/>
            <person name="Surup F."/>
            <person name="Jogler C."/>
        </authorList>
    </citation>
    <scope>NUCLEOTIDE SEQUENCE [LARGE SCALE GENOMIC DNA]</scope>
    <source>
        <strain evidence="2 3">Mal15</strain>
    </source>
</reference>
<feature type="transmembrane region" description="Helical" evidence="1">
    <location>
        <begin position="17"/>
        <end position="34"/>
    </location>
</feature>
<keyword evidence="1" id="KW-0472">Membrane</keyword>
<dbReference type="AlphaFoldDB" id="A0A5B9MPP3"/>
<evidence type="ECO:0008006" key="4">
    <source>
        <dbReference type="Google" id="ProtNLM"/>
    </source>
</evidence>
<dbReference type="RefSeq" id="WP_147870701.1">
    <property type="nucleotide sequence ID" value="NZ_CP036264.1"/>
</dbReference>
<keyword evidence="3" id="KW-1185">Reference proteome</keyword>
<name>A0A5B9MPP3_9BACT</name>
<evidence type="ECO:0000313" key="2">
    <source>
        <dbReference type="EMBL" id="QEG01656.1"/>
    </source>
</evidence>
<protein>
    <recommendedName>
        <fullName evidence="4">CcoQ/FixQ family Cbb3-type cytochrome c oxidase assembly chaperone</fullName>
    </recommendedName>
</protein>
<evidence type="ECO:0000313" key="3">
    <source>
        <dbReference type="Proteomes" id="UP000321353"/>
    </source>
</evidence>
<organism evidence="2 3">
    <name type="scientific">Stieleria maiorica</name>
    <dbReference type="NCBI Taxonomy" id="2795974"/>
    <lineage>
        <taxon>Bacteria</taxon>
        <taxon>Pseudomonadati</taxon>
        <taxon>Planctomycetota</taxon>
        <taxon>Planctomycetia</taxon>
        <taxon>Pirellulales</taxon>
        <taxon>Pirellulaceae</taxon>
        <taxon>Stieleria</taxon>
    </lineage>
</organism>
<dbReference type="EMBL" id="CP036264">
    <property type="protein sequence ID" value="QEG01656.1"/>
    <property type="molecule type" value="Genomic_DNA"/>
</dbReference>
<dbReference type="Proteomes" id="UP000321353">
    <property type="component" value="Chromosome"/>
</dbReference>
<proteinExistence type="predicted"/>
<evidence type="ECO:0000256" key="1">
    <source>
        <dbReference type="SAM" id="Phobius"/>
    </source>
</evidence>
<dbReference type="KEGG" id="smam:Mal15_57340"/>
<sequence>MIKDLVSFIDYSACAEVALALFVVTFILIFFGAFRLSNHATEKFAAIPLSDHIEDPRSE</sequence>
<accession>A0A5B9MPP3</accession>